<evidence type="ECO:0000313" key="3">
    <source>
        <dbReference type="Proteomes" id="UP001152562"/>
    </source>
</evidence>
<accession>A0A9P0XFF4</accession>
<name>A0A9P0XFF4_PIEBR</name>
<comment type="caution">
    <text evidence="2">The sequence shown here is derived from an EMBL/GenBank/DDBJ whole genome shotgun (WGS) entry which is preliminary data.</text>
</comment>
<evidence type="ECO:0000313" key="2">
    <source>
        <dbReference type="EMBL" id="CAH4034265.1"/>
    </source>
</evidence>
<feature type="region of interest" description="Disordered" evidence="1">
    <location>
        <begin position="1"/>
        <end position="20"/>
    </location>
</feature>
<feature type="compositionally biased region" description="Polar residues" evidence="1">
    <location>
        <begin position="1"/>
        <end position="17"/>
    </location>
</feature>
<gene>
    <name evidence="2" type="ORF">PIBRA_LOCUS10468</name>
</gene>
<organism evidence="2 3">
    <name type="scientific">Pieris brassicae</name>
    <name type="common">White butterfly</name>
    <name type="synonym">Large white butterfly</name>
    <dbReference type="NCBI Taxonomy" id="7116"/>
    <lineage>
        <taxon>Eukaryota</taxon>
        <taxon>Metazoa</taxon>
        <taxon>Ecdysozoa</taxon>
        <taxon>Arthropoda</taxon>
        <taxon>Hexapoda</taxon>
        <taxon>Insecta</taxon>
        <taxon>Pterygota</taxon>
        <taxon>Neoptera</taxon>
        <taxon>Endopterygota</taxon>
        <taxon>Lepidoptera</taxon>
        <taxon>Glossata</taxon>
        <taxon>Ditrysia</taxon>
        <taxon>Papilionoidea</taxon>
        <taxon>Pieridae</taxon>
        <taxon>Pierinae</taxon>
        <taxon>Pieris</taxon>
    </lineage>
</organism>
<proteinExistence type="predicted"/>
<keyword evidence="3" id="KW-1185">Reference proteome</keyword>
<dbReference type="Proteomes" id="UP001152562">
    <property type="component" value="Unassembled WGS sequence"/>
</dbReference>
<dbReference type="AlphaFoldDB" id="A0A9P0XFF4"/>
<reference evidence="2" key="1">
    <citation type="submission" date="2022-05" db="EMBL/GenBank/DDBJ databases">
        <authorList>
            <person name="Okamura Y."/>
        </authorList>
    </citation>
    <scope>NUCLEOTIDE SEQUENCE</scope>
</reference>
<sequence>MPQMQTTTQTNVTKSGNGTEGLSCITGKEDNGICIKRNFCDYGTPAIDFTLYSKHGYKSYCSSNSLRASILVFG</sequence>
<protein>
    <submittedName>
        <fullName evidence="2">Uncharacterized protein</fullName>
    </submittedName>
</protein>
<evidence type="ECO:0000256" key="1">
    <source>
        <dbReference type="SAM" id="MobiDB-lite"/>
    </source>
</evidence>
<dbReference type="EMBL" id="CALOZG010000040">
    <property type="protein sequence ID" value="CAH4034265.1"/>
    <property type="molecule type" value="Genomic_DNA"/>
</dbReference>